<comment type="caution">
    <text evidence="12">The sequence shown here is derived from an EMBL/GenBank/DDBJ whole genome shotgun (WGS) entry which is preliminary data.</text>
</comment>
<evidence type="ECO:0000259" key="11">
    <source>
        <dbReference type="Pfam" id="PF13880"/>
    </source>
</evidence>
<proteinExistence type="inferred from homology"/>
<dbReference type="OrthoDB" id="428854at2759"/>
<reference evidence="12 13" key="2">
    <citation type="journal article" date="2021" name="Genomics">
        <title>High-quality reference genome for Clonorchis sinensis.</title>
        <authorList>
            <person name="Young N.D."/>
            <person name="Stroehlein A.J."/>
            <person name="Kinkar L."/>
            <person name="Wang T."/>
            <person name="Sohn W.M."/>
            <person name="Chang B.C.H."/>
            <person name="Kaur P."/>
            <person name="Weisz D."/>
            <person name="Dudchenko O."/>
            <person name="Aiden E.L."/>
            <person name="Korhonen P.K."/>
            <person name="Gasser R.B."/>
        </authorList>
    </citation>
    <scope>NUCLEOTIDE SEQUENCE [LARGE SCALE GENOMIC DNA]</scope>
    <source>
        <strain evidence="12">Cs-k2</strain>
    </source>
</reference>
<sequence>MSRSKNHIPFPIQMRLDFGQKDLGATRCAACGMVYNKRDKEDDKLHKVHHRKIVPDVAKLPRGRSQRILEEYFDGSRIVELVLNSTIGTSYFSRIARLMARDLGCDHPQGEGDFVTHGETCCTSATKIPKDWRVFACVQDVSQHVIGCAVVQELTATLIESRAYKLRVLPGGISDLLTWTVQAKDVHGNLVPKINENIAPPASDNPTSLGPVLCGVRRLWVSRQHRRKGVATKLLDCVLRHLVFAHPLTRKHIAFSDLTADGASFAAKFTGQEKFLIY</sequence>
<feature type="domain" description="N-acetyltransferase ESCO zinc-finger" evidence="10">
    <location>
        <begin position="13"/>
        <end position="52"/>
    </location>
</feature>
<keyword evidence="13" id="KW-1185">Reference proteome</keyword>
<evidence type="ECO:0000256" key="2">
    <source>
        <dbReference type="ARBA" id="ARBA00005816"/>
    </source>
</evidence>
<reference evidence="12 13" key="1">
    <citation type="journal article" date="2018" name="Biotechnol. Adv.">
        <title>Improved genomic resources and new bioinformatic workflow for the carcinogenic parasite Clonorchis sinensis: Biotechnological implications.</title>
        <authorList>
            <person name="Wang D."/>
            <person name="Korhonen P.K."/>
            <person name="Gasser R.B."/>
            <person name="Young N.D."/>
        </authorList>
    </citation>
    <scope>NUCLEOTIDE SEQUENCE [LARGE SCALE GENOMIC DNA]</scope>
    <source>
        <strain evidence="12">Cs-k2</strain>
    </source>
</reference>
<dbReference type="Pfam" id="PF13880">
    <property type="entry name" value="Acetyltransf_13"/>
    <property type="match status" value="1"/>
</dbReference>
<evidence type="ECO:0000256" key="3">
    <source>
        <dbReference type="ARBA" id="ARBA00022679"/>
    </source>
</evidence>
<keyword evidence="5" id="KW-0863">Zinc-finger</keyword>
<dbReference type="GO" id="GO:0005634">
    <property type="term" value="C:nucleus"/>
    <property type="evidence" value="ECO:0007669"/>
    <property type="project" value="UniProtKB-SubCell"/>
</dbReference>
<keyword evidence="3" id="KW-0808">Transferase</keyword>
<dbReference type="GO" id="GO:0061733">
    <property type="term" value="F:protein-lysine-acetyltransferase activity"/>
    <property type="evidence" value="ECO:0007669"/>
    <property type="project" value="TreeGrafter"/>
</dbReference>
<evidence type="ECO:0000313" key="13">
    <source>
        <dbReference type="Proteomes" id="UP000286415"/>
    </source>
</evidence>
<evidence type="ECO:0000256" key="7">
    <source>
        <dbReference type="ARBA" id="ARBA00023242"/>
    </source>
</evidence>
<dbReference type="AlphaFoldDB" id="A0A8T1MIG9"/>
<dbReference type="GO" id="GO:0007064">
    <property type="term" value="P:mitotic sister chromatid cohesion"/>
    <property type="evidence" value="ECO:0007669"/>
    <property type="project" value="TreeGrafter"/>
</dbReference>
<dbReference type="PANTHER" id="PTHR45884:SF2">
    <property type="entry name" value="N-ACETYLTRANSFERASE ECO"/>
    <property type="match status" value="1"/>
</dbReference>
<dbReference type="SUPFAM" id="SSF55729">
    <property type="entry name" value="Acyl-CoA N-acyltransferases (Nat)"/>
    <property type="match status" value="1"/>
</dbReference>
<keyword evidence="9" id="KW-0012">Acyltransferase</keyword>
<name>A0A8T1MIG9_CLOSI</name>
<evidence type="ECO:0000256" key="5">
    <source>
        <dbReference type="ARBA" id="ARBA00022771"/>
    </source>
</evidence>
<dbReference type="Proteomes" id="UP000286415">
    <property type="component" value="Unassembled WGS sequence"/>
</dbReference>
<dbReference type="InterPro" id="IPR016181">
    <property type="entry name" value="Acyl_CoA_acyltransferase"/>
</dbReference>
<evidence type="ECO:0000313" key="12">
    <source>
        <dbReference type="EMBL" id="KAG5448819.1"/>
    </source>
</evidence>
<evidence type="ECO:0000256" key="1">
    <source>
        <dbReference type="ARBA" id="ARBA00004123"/>
    </source>
</evidence>
<keyword evidence="4" id="KW-0479">Metal-binding</keyword>
<dbReference type="PANTHER" id="PTHR45884">
    <property type="entry name" value="N-ACETYLTRANSFERASE ECO"/>
    <property type="match status" value="1"/>
</dbReference>
<dbReference type="GO" id="GO:0000785">
    <property type="term" value="C:chromatin"/>
    <property type="evidence" value="ECO:0007669"/>
    <property type="project" value="TreeGrafter"/>
</dbReference>
<evidence type="ECO:0000259" key="10">
    <source>
        <dbReference type="Pfam" id="PF13878"/>
    </source>
</evidence>
<evidence type="ECO:0000256" key="4">
    <source>
        <dbReference type="ARBA" id="ARBA00022723"/>
    </source>
</evidence>
<evidence type="ECO:0000256" key="9">
    <source>
        <dbReference type="ARBA" id="ARBA00023315"/>
    </source>
</evidence>
<dbReference type="InterPro" id="IPR028009">
    <property type="entry name" value="ESCO_Acetyltransf_dom"/>
</dbReference>
<dbReference type="Gene3D" id="3.40.630.30">
    <property type="match status" value="1"/>
</dbReference>
<comment type="similarity">
    <text evidence="2">Belongs to the acetyltransferase family. ECO subfamily.</text>
</comment>
<dbReference type="InterPro" id="IPR028005">
    <property type="entry name" value="AcTrfase_ESCO_Znf_dom"/>
</dbReference>
<keyword evidence="7" id="KW-0539">Nucleus</keyword>
<protein>
    <submittedName>
        <fullName evidence="12">Establishment of cohesion 1</fullName>
    </submittedName>
</protein>
<comment type="subcellular location">
    <subcellularLocation>
        <location evidence="1">Nucleus</location>
    </subcellularLocation>
</comment>
<gene>
    <name evidence="12" type="ORF">CSKR_103531</name>
</gene>
<accession>A0A8T1MIG9</accession>
<dbReference type="CDD" id="cd04301">
    <property type="entry name" value="NAT_SF"/>
    <property type="match status" value="1"/>
</dbReference>
<evidence type="ECO:0000256" key="6">
    <source>
        <dbReference type="ARBA" id="ARBA00022833"/>
    </source>
</evidence>
<dbReference type="EMBL" id="NIRI02000042">
    <property type="protein sequence ID" value="KAG5448819.1"/>
    <property type="molecule type" value="Genomic_DNA"/>
</dbReference>
<dbReference type="Pfam" id="PF13878">
    <property type="entry name" value="zf-C2H2_3"/>
    <property type="match status" value="1"/>
</dbReference>
<feature type="domain" description="N-acetyltransferase ESCO acetyl-transferase" evidence="11">
    <location>
        <begin position="211"/>
        <end position="278"/>
    </location>
</feature>
<dbReference type="GO" id="GO:0008270">
    <property type="term" value="F:zinc ion binding"/>
    <property type="evidence" value="ECO:0007669"/>
    <property type="project" value="UniProtKB-KW"/>
</dbReference>
<keyword evidence="8" id="KW-0131">Cell cycle</keyword>
<organism evidence="12 13">
    <name type="scientific">Clonorchis sinensis</name>
    <name type="common">Chinese liver fluke</name>
    <dbReference type="NCBI Taxonomy" id="79923"/>
    <lineage>
        <taxon>Eukaryota</taxon>
        <taxon>Metazoa</taxon>
        <taxon>Spiralia</taxon>
        <taxon>Lophotrochozoa</taxon>
        <taxon>Platyhelminthes</taxon>
        <taxon>Trematoda</taxon>
        <taxon>Digenea</taxon>
        <taxon>Opisthorchiida</taxon>
        <taxon>Opisthorchiata</taxon>
        <taxon>Opisthorchiidae</taxon>
        <taxon>Clonorchis</taxon>
    </lineage>
</organism>
<keyword evidence="6" id="KW-0862">Zinc</keyword>
<evidence type="ECO:0000256" key="8">
    <source>
        <dbReference type="ARBA" id="ARBA00023306"/>
    </source>
</evidence>